<keyword evidence="2" id="KW-1185">Reference proteome</keyword>
<dbReference type="InterPro" id="IPR036397">
    <property type="entry name" value="RNaseH_sf"/>
</dbReference>
<dbReference type="Proteomes" id="UP000637002">
    <property type="component" value="Unassembled WGS sequence"/>
</dbReference>
<gene>
    <name evidence="1" type="ORF">GCM10010994_55500</name>
</gene>
<dbReference type="EMBL" id="BMGG01000011">
    <property type="protein sequence ID" value="GGC90599.1"/>
    <property type="molecule type" value="Genomic_DNA"/>
</dbReference>
<reference evidence="1" key="2">
    <citation type="submission" date="2020-09" db="EMBL/GenBank/DDBJ databases">
        <authorList>
            <person name="Sun Q."/>
            <person name="Zhou Y."/>
        </authorList>
    </citation>
    <scope>NUCLEOTIDE SEQUENCE</scope>
    <source>
        <strain evidence="1">CGMCC 1.12919</strain>
    </source>
</reference>
<dbReference type="AlphaFoldDB" id="A0A916XNW4"/>
<organism evidence="1 2">
    <name type="scientific">Chelatococcus reniformis</name>
    <dbReference type="NCBI Taxonomy" id="1494448"/>
    <lineage>
        <taxon>Bacteria</taxon>
        <taxon>Pseudomonadati</taxon>
        <taxon>Pseudomonadota</taxon>
        <taxon>Alphaproteobacteria</taxon>
        <taxon>Hyphomicrobiales</taxon>
        <taxon>Chelatococcaceae</taxon>
        <taxon>Chelatococcus</taxon>
    </lineage>
</organism>
<dbReference type="Gene3D" id="3.30.420.10">
    <property type="entry name" value="Ribonuclease H-like superfamily/Ribonuclease H"/>
    <property type="match status" value="1"/>
</dbReference>
<dbReference type="RefSeq" id="WP_194446531.1">
    <property type="nucleotide sequence ID" value="NZ_BMGG01000011.1"/>
</dbReference>
<dbReference type="SUPFAM" id="SSF53098">
    <property type="entry name" value="Ribonuclease H-like"/>
    <property type="match status" value="1"/>
</dbReference>
<sequence>MTAPVVLALDLATASGWAIGPVGSRPRCGSLPLGERGAPRRERAAELTKWLAAMLKLEAPRLIVIEQPLQPAVLVKIGGSLDTALLLYGLAVVAESVAHLRGVRDVRMADVQDVRQHFTGHRTFKATVHPLTGKKITARANGKSAVINMCRMRGWDVADDDQADAMATWSYGCALIDRRAAAAATPLFARSA</sequence>
<evidence type="ECO:0000313" key="1">
    <source>
        <dbReference type="EMBL" id="GGC90599.1"/>
    </source>
</evidence>
<accession>A0A916XNW4</accession>
<protein>
    <submittedName>
        <fullName evidence="1">Uncharacterized protein</fullName>
    </submittedName>
</protein>
<dbReference type="GO" id="GO:0003676">
    <property type="term" value="F:nucleic acid binding"/>
    <property type="evidence" value="ECO:0007669"/>
    <property type="project" value="InterPro"/>
</dbReference>
<dbReference type="InterPro" id="IPR012337">
    <property type="entry name" value="RNaseH-like_sf"/>
</dbReference>
<proteinExistence type="predicted"/>
<comment type="caution">
    <text evidence="1">The sequence shown here is derived from an EMBL/GenBank/DDBJ whole genome shotgun (WGS) entry which is preliminary data.</text>
</comment>
<reference evidence="1" key="1">
    <citation type="journal article" date="2014" name="Int. J. Syst. Evol. Microbiol.">
        <title>Complete genome sequence of Corynebacterium casei LMG S-19264T (=DSM 44701T), isolated from a smear-ripened cheese.</title>
        <authorList>
            <consortium name="US DOE Joint Genome Institute (JGI-PGF)"/>
            <person name="Walter F."/>
            <person name="Albersmeier A."/>
            <person name="Kalinowski J."/>
            <person name="Ruckert C."/>
        </authorList>
    </citation>
    <scope>NUCLEOTIDE SEQUENCE</scope>
    <source>
        <strain evidence="1">CGMCC 1.12919</strain>
    </source>
</reference>
<name>A0A916XNW4_9HYPH</name>
<evidence type="ECO:0000313" key="2">
    <source>
        <dbReference type="Proteomes" id="UP000637002"/>
    </source>
</evidence>